<comment type="subcellular location">
    <subcellularLocation>
        <location evidence="1">Membrane</location>
        <topology evidence="1">Multi-pass membrane protein</topology>
    </subcellularLocation>
</comment>
<dbReference type="Gene3D" id="1.20.1250.20">
    <property type="entry name" value="MFS general substrate transporter like domains"/>
    <property type="match status" value="2"/>
</dbReference>
<dbReference type="EMBL" id="MCGN01000003">
    <property type="protein sequence ID" value="ORY98698.1"/>
    <property type="molecule type" value="Genomic_DNA"/>
</dbReference>
<dbReference type="GO" id="GO:0022857">
    <property type="term" value="F:transmembrane transporter activity"/>
    <property type="evidence" value="ECO:0007669"/>
    <property type="project" value="InterPro"/>
</dbReference>
<dbReference type="FunFam" id="1.20.1250.20:FF:000018">
    <property type="entry name" value="MFS transporter permease"/>
    <property type="match status" value="1"/>
</dbReference>
<keyword evidence="9" id="KW-1185">Reference proteome</keyword>
<dbReference type="OrthoDB" id="2985014at2759"/>
<evidence type="ECO:0000313" key="8">
    <source>
        <dbReference type="EMBL" id="ORY98698.1"/>
    </source>
</evidence>
<dbReference type="Proteomes" id="UP000242180">
    <property type="component" value="Unassembled WGS sequence"/>
</dbReference>
<keyword evidence="4 6" id="KW-1133">Transmembrane helix</keyword>
<evidence type="ECO:0000256" key="1">
    <source>
        <dbReference type="ARBA" id="ARBA00004141"/>
    </source>
</evidence>
<dbReference type="FunCoup" id="A0A1X2HI16">
    <property type="interactions" value="34"/>
</dbReference>
<organism evidence="8 9">
    <name type="scientific">Syncephalastrum racemosum</name>
    <name type="common">Filamentous fungus</name>
    <dbReference type="NCBI Taxonomy" id="13706"/>
    <lineage>
        <taxon>Eukaryota</taxon>
        <taxon>Fungi</taxon>
        <taxon>Fungi incertae sedis</taxon>
        <taxon>Mucoromycota</taxon>
        <taxon>Mucoromycotina</taxon>
        <taxon>Mucoromycetes</taxon>
        <taxon>Mucorales</taxon>
        <taxon>Syncephalastraceae</taxon>
        <taxon>Syncephalastrum</taxon>
    </lineage>
</organism>
<gene>
    <name evidence="8" type="ORF">BCR43DRAFT_543673</name>
</gene>
<keyword evidence="5 6" id="KW-0472">Membrane</keyword>
<accession>A0A1X2HI16</accession>
<sequence length="494" mass="54576">MSSEKETSYKSEDDHKSIQISHVDSVEPALDDIDKSVEARLRRKYDLRILPIAILIYLMAFIDRSNMGNAKGLGMTEDLELTGDRFNITLTTFFITYILFEVPTNILCKKFGPKVWLALITFFFGLITMCLGFCQSFGGLAAARTFLGIAEAGIMPGISYMLSTFYRRHELVTRVGMYASFASLAGAFGGLLATGFSMIPPWGIMERWRNIFFFEGIMTMVAGVICYFFLPNTPEEAKFLTEEERKIGSLRIRLETMTNKQEKLTKKHLELAVYNLKIILMSIGLFCSLLSMNSIALFMPSLLAAMGYDSIDSQLMSVPPYAVGTVVCIALAIISDRAKTRGLILLFAAGPLITIAFAVLLTVDATGPRYMAIFFGTAGAFTGSPVFVGWIVDNTAGPMVRAIASAFTVSIGSCGGLLATWTYLPSQAPDYRAGHIINLCAGIVVIVVSAIVSVIVRWENRQRELGKRDHILHDLTEDQIAQLGHSHPKFRYTP</sequence>
<dbReference type="PROSITE" id="PS50850">
    <property type="entry name" value="MFS"/>
    <property type="match status" value="1"/>
</dbReference>
<name>A0A1X2HI16_SYNRA</name>
<feature type="transmembrane region" description="Helical" evidence="6">
    <location>
        <begin position="115"/>
        <end position="140"/>
    </location>
</feature>
<feature type="transmembrane region" description="Helical" evidence="6">
    <location>
        <begin position="276"/>
        <end position="298"/>
    </location>
</feature>
<evidence type="ECO:0000256" key="4">
    <source>
        <dbReference type="ARBA" id="ARBA00022989"/>
    </source>
</evidence>
<feature type="transmembrane region" description="Helical" evidence="6">
    <location>
        <begin position="88"/>
        <end position="108"/>
    </location>
</feature>
<dbReference type="InterPro" id="IPR036259">
    <property type="entry name" value="MFS_trans_sf"/>
</dbReference>
<feature type="domain" description="Major facilitator superfamily (MFS) profile" evidence="7">
    <location>
        <begin position="49"/>
        <end position="461"/>
    </location>
</feature>
<evidence type="ECO:0000259" key="7">
    <source>
        <dbReference type="PROSITE" id="PS50850"/>
    </source>
</evidence>
<dbReference type="OMA" id="HIINLCA"/>
<keyword evidence="2" id="KW-0813">Transport</keyword>
<dbReference type="Pfam" id="PF07690">
    <property type="entry name" value="MFS_1"/>
    <property type="match status" value="1"/>
</dbReference>
<dbReference type="FunFam" id="1.20.1250.20:FF:000013">
    <property type="entry name" value="MFS general substrate transporter"/>
    <property type="match status" value="1"/>
</dbReference>
<evidence type="ECO:0000256" key="3">
    <source>
        <dbReference type="ARBA" id="ARBA00022692"/>
    </source>
</evidence>
<feature type="transmembrane region" description="Helical" evidence="6">
    <location>
        <begin position="342"/>
        <end position="363"/>
    </location>
</feature>
<evidence type="ECO:0000256" key="6">
    <source>
        <dbReference type="SAM" id="Phobius"/>
    </source>
</evidence>
<dbReference type="PANTHER" id="PTHR43791">
    <property type="entry name" value="PERMEASE-RELATED"/>
    <property type="match status" value="1"/>
</dbReference>
<feature type="transmembrane region" description="Helical" evidence="6">
    <location>
        <begin position="318"/>
        <end position="335"/>
    </location>
</feature>
<feature type="transmembrane region" description="Helical" evidence="6">
    <location>
        <begin position="146"/>
        <end position="166"/>
    </location>
</feature>
<dbReference type="GO" id="GO:0016020">
    <property type="term" value="C:membrane"/>
    <property type="evidence" value="ECO:0007669"/>
    <property type="project" value="UniProtKB-SubCell"/>
</dbReference>
<evidence type="ECO:0000256" key="2">
    <source>
        <dbReference type="ARBA" id="ARBA00022448"/>
    </source>
</evidence>
<feature type="transmembrane region" description="Helical" evidence="6">
    <location>
        <begin position="404"/>
        <end position="424"/>
    </location>
</feature>
<feature type="transmembrane region" description="Helical" evidence="6">
    <location>
        <begin position="178"/>
        <end position="199"/>
    </location>
</feature>
<comment type="caution">
    <text evidence="8">The sequence shown here is derived from an EMBL/GenBank/DDBJ whole genome shotgun (WGS) entry which is preliminary data.</text>
</comment>
<protein>
    <submittedName>
        <fullName evidence="8">Major facilitator superfamily domain-containing protein</fullName>
    </submittedName>
</protein>
<feature type="transmembrane region" description="Helical" evidence="6">
    <location>
        <begin position="436"/>
        <end position="458"/>
    </location>
</feature>
<dbReference type="InterPro" id="IPR011701">
    <property type="entry name" value="MFS"/>
</dbReference>
<feature type="transmembrane region" description="Helical" evidence="6">
    <location>
        <begin position="369"/>
        <end position="392"/>
    </location>
</feature>
<keyword evidence="3 6" id="KW-0812">Transmembrane</keyword>
<dbReference type="STRING" id="13706.A0A1X2HI16"/>
<dbReference type="InParanoid" id="A0A1X2HI16"/>
<dbReference type="AlphaFoldDB" id="A0A1X2HI16"/>
<evidence type="ECO:0000313" key="9">
    <source>
        <dbReference type="Proteomes" id="UP000242180"/>
    </source>
</evidence>
<evidence type="ECO:0000256" key="5">
    <source>
        <dbReference type="ARBA" id="ARBA00023136"/>
    </source>
</evidence>
<dbReference type="PANTHER" id="PTHR43791:SF53">
    <property type="entry name" value="MAJOR FACILITATOR SUPERFAMILY (MFS) PROFILE DOMAIN-CONTAINING PROTEIN"/>
    <property type="match status" value="1"/>
</dbReference>
<dbReference type="SUPFAM" id="SSF103473">
    <property type="entry name" value="MFS general substrate transporter"/>
    <property type="match status" value="1"/>
</dbReference>
<dbReference type="InterPro" id="IPR020846">
    <property type="entry name" value="MFS_dom"/>
</dbReference>
<feature type="transmembrane region" description="Helical" evidence="6">
    <location>
        <begin position="211"/>
        <end position="230"/>
    </location>
</feature>
<reference evidence="8 9" key="1">
    <citation type="submission" date="2016-07" db="EMBL/GenBank/DDBJ databases">
        <title>Pervasive Adenine N6-methylation of Active Genes in Fungi.</title>
        <authorList>
            <consortium name="DOE Joint Genome Institute"/>
            <person name="Mondo S.J."/>
            <person name="Dannebaum R.O."/>
            <person name="Kuo R.C."/>
            <person name="Labutti K."/>
            <person name="Haridas S."/>
            <person name="Kuo A."/>
            <person name="Salamov A."/>
            <person name="Ahrendt S.R."/>
            <person name="Lipzen A."/>
            <person name="Sullivan W."/>
            <person name="Andreopoulos W.B."/>
            <person name="Clum A."/>
            <person name="Lindquist E."/>
            <person name="Daum C."/>
            <person name="Ramamoorthy G.K."/>
            <person name="Gryganskyi A."/>
            <person name="Culley D."/>
            <person name="Magnuson J.K."/>
            <person name="James T.Y."/>
            <person name="O'Malley M.A."/>
            <person name="Stajich J.E."/>
            <person name="Spatafora J.W."/>
            <person name="Visel A."/>
            <person name="Grigoriev I.V."/>
        </authorList>
    </citation>
    <scope>NUCLEOTIDE SEQUENCE [LARGE SCALE GENOMIC DNA]</scope>
    <source>
        <strain evidence="8 9">NRRL 2496</strain>
    </source>
</reference>
<proteinExistence type="predicted"/>
<feature type="transmembrane region" description="Helical" evidence="6">
    <location>
        <begin position="45"/>
        <end position="62"/>
    </location>
</feature>